<proteinExistence type="predicted"/>
<accession>A0A5M8RLT7</accession>
<dbReference type="RefSeq" id="WP_150149926.1">
    <property type="nucleotide sequence ID" value="NZ_QSND01000007.1"/>
</dbReference>
<dbReference type="EMBL" id="QSND01000007">
    <property type="protein sequence ID" value="KAA6446892.1"/>
    <property type="molecule type" value="Genomic_DNA"/>
</dbReference>
<reference evidence="1 2" key="1">
    <citation type="submission" date="2018-08" db="EMBL/GenBank/DDBJ databases">
        <title>Bacillus phenotypic plasticity.</title>
        <authorList>
            <person name="Hurtado E."/>
        </authorList>
    </citation>
    <scope>NUCLEOTIDE SEQUENCE [LARGE SCALE GENOMIC DNA]</scope>
    <source>
        <strain evidence="1 2">427</strain>
    </source>
</reference>
<evidence type="ECO:0000313" key="1">
    <source>
        <dbReference type="EMBL" id="KAA6446892.1"/>
    </source>
</evidence>
<organism evidence="1 2">
    <name type="scientific">Bacillus swezeyi</name>
    <dbReference type="NCBI Taxonomy" id="1925020"/>
    <lineage>
        <taxon>Bacteria</taxon>
        <taxon>Bacillati</taxon>
        <taxon>Bacillota</taxon>
        <taxon>Bacilli</taxon>
        <taxon>Bacillales</taxon>
        <taxon>Bacillaceae</taxon>
        <taxon>Bacillus</taxon>
    </lineage>
</organism>
<sequence>MNDSLKDLFFASYISRGELVYRNDRIELINYFNKEKAYFLYNYIESNGLEKYIRINSKNSKMTIVVDQNCKDQETLIMLFLGTLTLKSPKVLDFISLHTALVLINLFGQRKVEGISVNTHLHAEKQKILSHVLSKRLNTLVVPTKNHLLLPYIRELVIENLPKCEIVNALELANYMTKSEINELNKNHSAWEVSHETPLDEFNDPGFPYHYFELLQ</sequence>
<gene>
    <name evidence="1" type="ORF">DX927_22835</name>
</gene>
<protein>
    <submittedName>
        <fullName evidence="1">Uncharacterized protein</fullName>
    </submittedName>
</protein>
<dbReference type="AlphaFoldDB" id="A0A5M8RLT7"/>
<name>A0A5M8RLT7_9BACI</name>
<dbReference type="Proteomes" id="UP000324326">
    <property type="component" value="Unassembled WGS sequence"/>
</dbReference>
<comment type="caution">
    <text evidence="1">The sequence shown here is derived from an EMBL/GenBank/DDBJ whole genome shotgun (WGS) entry which is preliminary data.</text>
</comment>
<evidence type="ECO:0000313" key="2">
    <source>
        <dbReference type="Proteomes" id="UP000324326"/>
    </source>
</evidence>